<evidence type="ECO:0000256" key="3">
    <source>
        <dbReference type="ARBA" id="ARBA00022729"/>
    </source>
</evidence>
<dbReference type="EMBL" id="FNSA01000003">
    <property type="protein sequence ID" value="SED44805.1"/>
    <property type="molecule type" value="Genomic_DNA"/>
</dbReference>
<keyword evidence="7" id="KW-1185">Reference proteome</keyword>
<name>A0A1H5ARR3_TSUTY</name>
<dbReference type="Gene3D" id="3.40.190.10">
    <property type="entry name" value="Periplasmic binding protein-like II"/>
    <property type="match status" value="2"/>
</dbReference>
<dbReference type="PROSITE" id="PS51257">
    <property type="entry name" value="PROKAR_LIPOPROTEIN"/>
    <property type="match status" value="1"/>
</dbReference>
<dbReference type="InterPro" id="IPR001638">
    <property type="entry name" value="Solute-binding_3/MltF_N"/>
</dbReference>
<comment type="similarity">
    <text evidence="1">Belongs to the bacterial solute-binding protein 3 family.</text>
</comment>
<dbReference type="SMART" id="SM00062">
    <property type="entry name" value="PBPb"/>
    <property type="match status" value="1"/>
</dbReference>
<evidence type="ECO:0000259" key="5">
    <source>
        <dbReference type="SMART" id="SM00062"/>
    </source>
</evidence>
<dbReference type="Proteomes" id="UP000182241">
    <property type="component" value="Unassembled WGS sequence"/>
</dbReference>
<accession>A0A1H5ARR3</accession>
<dbReference type="CDD" id="cd13690">
    <property type="entry name" value="PBP2_GluB"/>
    <property type="match status" value="1"/>
</dbReference>
<evidence type="ECO:0000256" key="2">
    <source>
        <dbReference type="ARBA" id="ARBA00022448"/>
    </source>
</evidence>
<organism evidence="6 7">
    <name type="scientific">Tsukamurella tyrosinosolvens</name>
    <dbReference type="NCBI Taxonomy" id="57704"/>
    <lineage>
        <taxon>Bacteria</taxon>
        <taxon>Bacillati</taxon>
        <taxon>Actinomycetota</taxon>
        <taxon>Actinomycetes</taxon>
        <taxon>Mycobacteriales</taxon>
        <taxon>Tsukamurellaceae</taxon>
        <taxon>Tsukamurella</taxon>
    </lineage>
</organism>
<sequence>MMRRRTLSGIALALTVALASTGCVVSAPEAPGDAVTAVVQPVPGSGAVVPTDAPIPPEVSMCTTTPSPSGLPAPGQMVPGTTMADIQDRGRLVVGIDIGSNLLSFRDPITGEIKGFDADIAHQIAAAIFGDPDRIHFRILSTADRQKALEEGTVDVVVKTMSATCDRAKSVAFSATYFIAQQRILAPRGAPINTVGDLSSRRVCEVRGTTSLDRVRRLVPSATVVASDSWSDCLVMLQQSQVDAISTDDAILAGLEDQDPNLTITGPSMGLEYYAVGVGKNRTDLVRFINGVLLRMAFDGTWMRLYNQWFAPSLGQVWSAPAARYEG</sequence>
<dbReference type="InterPro" id="IPR051455">
    <property type="entry name" value="Bact_solute-bind_prot3"/>
</dbReference>
<dbReference type="GO" id="GO:0005576">
    <property type="term" value="C:extracellular region"/>
    <property type="evidence" value="ECO:0007669"/>
    <property type="project" value="TreeGrafter"/>
</dbReference>
<dbReference type="Pfam" id="PF00497">
    <property type="entry name" value="SBP_bac_3"/>
    <property type="match status" value="1"/>
</dbReference>
<dbReference type="GO" id="GO:0006865">
    <property type="term" value="P:amino acid transport"/>
    <property type="evidence" value="ECO:0007669"/>
    <property type="project" value="TreeGrafter"/>
</dbReference>
<dbReference type="STRING" id="57704.SAMN04489793_4983"/>
<dbReference type="SUPFAM" id="SSF53850">
    <property type="entry name" value="Periplasmic binding protein-like II"/>
    <property type="match status" value="1"/>
</dbReference>
<dbReference type="GO" id="GO:0030288">
    <property type="term" value="C:outer membrane-bounded periplasmic space"/>
    <property type="evidence" value="ECO:0007669"/>
    <property type="project" value="TreeGrafter"/>
</dbReference>
<feature type="domain" description="Solute-binding protein family 3/N-terminal" evidence="5">
    <location>
        <begin position="91"/>
        <end position="313"/>
    </location>
</feature>
<feature type="chain" id="PRO_5038727088" evidence="4">
    <location>
        <begin position="20"/>
        <end position="327"/>
    </location>
</feature>
<gene>
    <name evidence="6" type="ORF">SAMN04489793_4983</name>
</gene>
<evidence type="ECO:0000313" key="7">
    <source>
        <dbReference type="Proteomes" id="UP000182241"/>
    </source>
</evidence>
<proteinExistence type="inferred from homology"/>
<dbReference type="PANTHER" id="PTHR30085">
    <property type="entry name" value="AMINO ACID ABC TRANSPORTER PERMEASE"/>
    <property type="match status" value="1"/>
</dbReference>
<dbReference type="PANTHER" id="PTHR30085:SF6">
    <property type="entry name" value="ABC TRANSPORTER GLUTAMINE-BINDING PROTEIN GLNH"/>
    <property type="match status" value="1"/>
</dbReference>
<keyword evidence="3 4" id="KW-0732">Signal</keyword>
<evidence type="ECO:0000313" key="6">
    <source>
        <dbReference type="EMBL" id="SED44805.1"/>
    </source>
</evidence>
<keyword evidence="2" id="KW-0813">Transport</keyword>
<protein>
    <submittedName>
        <fullName evidence="6">Amino acid ABC transporter substrate-binding protein, PAAT family</fullName>
    </submittedName>
</protein>
<evidence type="ECO:0000256" key="4">
    <source>
        <dbReference type="SAM" id="SignalP"/>
    </source>
</evidence>
<feature type="signal peptide" evidence="4">
    <location>
        <begin position="1"/>
        <end position="19"/>
    </location>
</feature>
<dbReference type="AlphaFoldDB" id="A0A1H5ARR3"/>
<evidence type="ECO:0000256" key="1">
    <source>
        <dbReference type="ARBA" id="ARBA00010333"/>
    </source>
</evidence>
<reference evidence="7" key="1">
    <citation type="submission" date="2016-10" db="EMBL/GenBank/DDBJ databases">
        <authorList>
            <person name="Varghese N."/>
            <person name="Submissions S."/>
        </authorList>
    </citation>
    <scope>NUCLEOTIDE SEQUENCE [LARGE SCALE GENOMIC DNA]</scope>
    <source>
        <strain evidence="7">DSM 44234</strain>
    </source>
</reference>